<dbReference type="SUPFAM" id="SSF55781">
    <property type="entry name" value="GAF domain-like"/>
    <property type="match status" value="1"/>
</dbReference>
<evidence type="ECO:0000256" key="11">
    <source>
        <dbReference type="ARBA" id="ARBA00023004"/>
    </source>
</evidence>
<keyword evidence="17" id="KW-0812">Transmembrane</keyword>
<dbReference type="InterPro" id="IPR036890">
    <property type="entry name" value="HATPase_C_sf"/>
</dbReference>
<evidence type="ECO:0000313" key="20">
    <source>
        <dbReference type="Proteomes" id="UP000569951"/>
    </source>
</evidence>
<dbReference type="GO" id="GO:0016020">
    <property type="term" value="C:membrane"/>
    <property type="evidence" value="ECO:0007669"/>
    <property type="project" value="InterPro"/>
</dbReference>
<keyword evidence="9" id="KW-0479">Metal-binding</keyword>
<dbReference type="EC" id="2.7.13.3" evidence="4"/>
<evidence type="ECO:0000259" key="18">
    <source>
        <dbReference type="PROSITE" id="PS50109"/>
    </source>
</evidence>
<comment type="caution">
    <text evidence="19">The sequence shown here is derived from an EMBL/GenBank/DDBJ whole genome shotgun (WGS) entry which is preliminary data.</text>
</comment>
<dbReference type="InterPro" id="IPR003594">
    <property type="entry name" value="HATPase_dom"/>
</dbReference>
<evidence type="ECO:0000256" key="15">
    <source>
        <dbReference type="ARBA" id="ARBA00030800"/>
    </source>
</evidence>
<feature type="domain" description="Histidine kinase" evidence="18">
    <location>
        <begin position="392"/>
        <end position="589"/>
    </location>
</feature>
<dbReference type="InterPro" id="IPR004358">
    <property type="entry name" value="Sig_transdc_His_kin-like_C"/>
</dbReference>
<dbReference type="InterPro" id="IPR003018">
    <property type="entry name" value="GAF"/>
</dbReference>
<evidence type="ECO:0000256" key="13">
    <source>
        <dbReference type="ARBA" id="ARBA00023014"/>
    </source>
</evidence>
<keyword evidence="17" id="KW-0472">Membrane</keyword>
<sequence length="589" mass="65056">MSPLSRLMARLDLLHPASEPEGLRRRIRTARNYLPLIIISVVLFYELVFVRLGGPTFELWARLLFYGGVGPLVTFFTVEWIAEGVRVRERAELELVSLSEELRRSLRRLDTVQQLIRQLAEARDLEEVLDAAVVGVVRATGAQSGVLRLLGGIERACDASGTLIPHDPASPQEAQAESWEVSLPLNVPEARLGSLSLRFDSVPGLETRSLLDALASEIATAIRSAQQRSRDLLSLYEVDRSIRAERNMDRLLERILDQMAERAGAQASAAYLVDEDDVLRLEFARDFGGQVWHGGPVSAFAKRVAAERRPLRINGPDESSVLSGSGTAVGLPMLQGDRLEGVLILAHRDTQALSDARLPLLGLLANQATLAVRNARAYLYSEELAIGEERNRIAREIHDGVAQSLAFSAIKLELVERLISKDPERASAEIQQIRQILREQIKEVRRSIFALRPIDLERYGLVETVRKYVQDFGEQNGLKAHLEIEGEVHLPPSDEAGLFRILQESLNNVAKHARASNVWVRLEGGEYATLTVRDDGVGFDPQAVSGRVSSAGGLGLGQMRERMESHGGRYRVESAPGQGTLVTAQLPQS</sequence>
<dbReference type="CDD" id="cd16917">
    <property type="entry name" value="HATPase_UhpB-NarQ-NarX-like"/>
    <property type="match status" value="1"/>
</dbReference>
<evidence type="ECO:0000256" key="12">
    <source>
        <dbReference type="ARBA" id="ARBA00023012"/>
    </source>
</evidence>
<dbReference type="Pfam" id="PF13185">
    <property type="entry name" value="GAF_2"/>
    <property type="match status" value="1"/>
</dbReference>
<feature type="transmembrane region" description="Helical" evidence="17">
    <location>
        <begin position="33"/>
        <end position="53"/>
    </location>
</feature>
<comment type="function">
    <text evidence="14">Member of the two-component regulatory system NreB/NreC involved in the control of dissimilatory nitrate/nitrite reduction in response to oxygen. NreB functions as a direct oxygen sensor histidine kinase which is autophosphorylated, in the absence of oxygen, probably at the conserved histidine residue, and transfers its phosphate group probably to a conserved aspartate residue of NreC. NreB/NreC activates the expression of the nitrate (narGHJI) and nitrite (nir) reductase operons, as well as the putative nitrate transporter gene narT.</text>
</comment>
<evidence type="ECO:0000313" key="19">
    <source>
        <dbReference type="EMBL" id="MBB6099584.1"/>
    </source>
</evidence>
<dbReference type="PROSITE" id="PS50109">
    <property type="entry name" value="HIS_KIN"/>
    <property type="match status" value="1"/>
</dbReference>
<dbReference type="GO" id="GO:0051539">
    <property type="term" value="F:4 iron, 4 sulfur cluster binding"/>
    <property type="evidence" value="ECO:0007669"/>
    <property type="project" value="UniProtKB-KW"/>
</dbReference>
<dbReference type="SUPFAM" id="SSF55874">
    <property type="entry name" value="ATPase domain of HSP90 chaperone/DNA topoisomerase II/histidine kinase"/>
    <property type="match status" value="1"/>
</dbReference>
<dbReference type="SMART" id="SM00387">
    <property type="entry name" value="HATPase_c"/>
    <property type="match status" value="1"/>
</dbReference>
<feature type="coiled-coil region" evidence="16">
    <location>
        <begin position="88"/>
        <end position="115"/>
    </location>
</feature>
<evidence type="ECO:0000256" key="7">
    <source>
        <dbReference type="ARBA" id="ARBA00022490"/>
    </source>
</evidence>
<dbReference type="Gene3D" id="3.30.450.40">
    <property type="match status" value="1"/>
</dbReference>
<evidence type="ECO:0000256" key="5">
    <source>
        <dbReference type="ARBA" id="ARBA00017322"/>
    </source>
</evidence>
<proteinExistence type="predicted"/>
<comment type="subcellular location">
    <subcellularLocation>
        <location evidence="3">Cytoplasm</location>
    </subcellularLocation>
</comment>
<evidence type="ECO:0000256" key="14">
    <source>
        <dbReference type="ARBA" id="ARBA00024827"/>
    </source>
</evidence>
<dbReference type="PRINTS" id="PR00344">
    <property type="entry name" value="BCTRLSENSOR"/>
</dbReference>
<evidence type="ECO:0000256" key="1">
    <source>
        <dbReference type="ARBA" id="ARBA00000085"/>
    </source>
</evidence>
<keyword evidence="13" id="KW-0411">Iron-sulfur</keyword>
<dbReference type="GO" id="GO:0000155">
    <property type="term" value="F:phosphorelay sensor kinase activity"/>
    <property type="evidence" value="ECO:0007669"/>
    <property type="project" value="InterPro"/>
</dbReference>
<dbReference type="Gene3D" id="3.30.565.10">
    <property type="entry name" value="Histidine kinase-like ATPase, C-terminal domain"/>
    <property type="match status" value="1"/>
</dbReference>
<dbReference type="RefSeq" id="WP_246351632.1">
    <property type="nucleotide sequence ID" value="NZ_JACHHG010000013.1"/>
</dbReference>
<dbReference type="GO" id="GO:0046983">
    <property type="term" value="F:protein dimerization activity"/>
    <property type="evidence" value="ECO:0007669"/>
    <property type="project" value="InterPro"/>
</dbReference>
<evidence type="ECO:0000256" key="2">
    <source>
        <dbReference type="ARBA" id="ARBA00001966"/>
    </source>
</evidence>
<dbReference type="Proteomes" id="UP000569951">
    <property type="component" value="Unassembled WGS sequence"/>
</dbReference>
<dbReference type="Pfam" id="PF02518">
    <property type="entry name" value="HATPase_c"/>
    <property type="match status" value="1"/>
</dbReference>
<evidence type="ECO:0000256" key="17">
    <source>
        <dbReference type="SAM" id="Phobius"/>
    </source>
</evidence>
<dbReference type="AlphaFoldDB" id="A0A841I3H4"/>
<accession>A0A841I3H4</accession>
<evidence type="ECO:0000256" key="9">
    <source>
        <dbReference type="ARBA" id="ARBA00022723"/>
    </source>
</evidence>
<dbReference type="GO" id="GO:0046872">
    <property type="term" value="F:metal ion binding"/>
    <property type="evidence" value="ECO:0007669"/>
    <property type="project" value="UniProtKB-KW"/>
</dbReference>
<dbReference type="PANTHER" id="PTHR24421">
    <property type="entry name" value="NITRATE/NITRITE SENSOR PROTEIN NARX-RELATED"/>
    <property type="match status" value="1"/>
</dbReference>
<dbReference type="InterPro" id="IPR005467">
    <property type="entry name" value="His_kinase_dom"/>
</dbReference>
<name>A0A841I3H4_9DEIO</name>
<dbReference type="PANTHER" id="PTHR24421:SF57">
    <property type="entry name" value="HISTIDINE KINASE DIMERISATION AND PHOSPHOACCEPTOR REGION"/>
    <property type="match status" value="1"/>
</dbReference>
<comment type="catalytic activity">
    <reaction evidence="1">
        <text>ATP + protein L-histidine = ADP + protein N-phospho-L-histidine.</text>
        <dbReference type="EC" id="2.7.13.3"/>
    </reaction>
</comment>
<keyword evidence="7" id="KW-0963">Cytoplasm</keyword>
<keyword evidence="8" id="KW-0808">Transferase</keyword>
<keyword evidence="20" id="KW-1185">Reference proteome</keyword>
<dbReference type="Pfam" id="PF07730">
    <property type="entry name" value="HisKA_3"/>
    <property type="match status" value="1"/>
</dbReference>
<comment type="cofactor">
    <cofactor evidence="2">
        <name>[4Fe-4S] cluster</name>
        <dbReference type="ChEBI" id="CHEBI:49883"/>
    </cofactor>
</comment>
<keyword evidence="12" id="KW-0902">Two-component regulatory system</keyword>
<dbReference type="EMBL" id="JACHHG010000013">
    <property type="protein sequence ID" value="MBB6099584.1"/>
    <property type="molecule type" value="Genomic_DNA"/>
</dbReference>
<evidence type="ECO:0000256" key="8">
    <source>
        <dbReference type="ARBA" id="ARBA00022679"/>
    </source>
</evidence>
<dbReference type="InterPro" id="IPR050482">
    <property type="entry name" value="Sensor_HK_TwoCompSys"/>
</dbReference>
<protein>
    <recommendedName>
        <fullName evidence="5">Oxygen sensor histidine kinase NreB</fullName>
        <ecNumber evidence="4">2.7.13.3</ecNumber>
    </recommendedName>
    <alternativeName>
        <fullName evidence="15">Nitrogen regulation protein B</fullName>
    </alternativeName>
</protein>
<dbReference type="SMART" id="SM00065">
    <property type="entry name" value="GAF"/>
    <property type="match status" value="1"/>
</dbReference>
<evidence type="ECO:0000256" key="4">
    <source>
        <dbReference type="ARBA" id="ARBA00012438"/>
    </source>
</evidence>
<keyword evidence="16" id="KW-0175">Coiled coil</keyword>
<keyword evidence="10 19" id="KW-0418">Kinase</keyword>
<keyword evidence="17" id="KW-1133">Transmembrane helix</keyword>
<gene>
    <name evidence="19" type="ORF">HNR42_003037</name>
</gene>
<evidence type="ECO:0000256" key="16">
    <source>
        <dbReference type="SAM" id="Coils"/>
    </source>
</evidence>
<evidence type="ECO:0000256" key="10">
    <source>
        <dbReference type="ARBA" id="ARBA00022777"/>
    </source>
</evidence>
<keyword evidence="6" id="KW-0004">4Fe-4S</keyword>
<dbReference type="GO" id="GO:0005737">
    <property type="term" value="C:cytoplasm"/>
    <property type="evidence" value="ECO:0007669"/>
    <property type="project" value="UniProtKB-SubCell"/>
</dbReference>
<keyword evidence="11" id="KW-0408">Iron</keyword>
<evidence type="ECO:0000256" key="3">
    <source>
        <dbReference type="ARBA" id="ARBA00004496"/>
    </source>
</evidence>
<dbReference type="InterPro" id="IPR029016">
    <property type="entry name" value="GAF-like_dom_sf"/>
</dbReference>
<evidence type="ECO:0000256" key="6">
    <source>
        <dbReference type="ARBA" id="ARBA00022485"/>
    </source>
</evidence>
<dbReference type="Gene3D" id="1.20.5.1930">
    <property type="match status" value="1"/>
</dbReference>
<organism evidence="19 20">
    <name type="scientific">Deinobacterium chartae</name>
    <dbReference type="NCBI Taxonomy" id="521158"/>
    <lineage>
        <taxon>Bacteria</taxon>
        <taxon>Thermotogati</taxon>
        <taxon>Deinococcota</taxon>
        <taxon>Deinococci</taxon>
        <taxon>Deinococcales</taxon>
        <taxon>Deinococcaceae</taxon>
        <taxon>Deinobacterium</taxon>
    </lineage>
</organism>
<reference evidence="19 20" key="1">
    <citation type="submission" date="2020-08" db="EMBL/GenBank/DDBJ databases">
        <title>Genomic Encyclopedia of Type Strains, Phase IV (KMG-IV): sequencing the most valuable type-strain genomes for metagenomic binning, comparative biology and taxonomic classification.</title>
        <authorList>
            <person name="Goeker M."/>
        </authorList>
    </citation>
    <scope>NUCLEOTIDE SEQUENCE [LARGE SCALE GENOMIC DNA]</scope>
    <source>
        <strain evidence="19 20">DSM 21458</strain>
    </source>
</reference>
<dbReference type="InterPro" id="IPR011712">
    <property type="entry name" value="Sig_transdc_His_kin_sub3_dim/P"/>
</dbReference>